<evidence type="ECO:0000256" key="11">
    <source>
        <dbReference type="ARBA" id="ARBA00023012"/>
    </source>
</evidence>
<dbReference type="AlphaFoldDB" id="A0A0A3JI88"/>
<sequence>MIWLFLKEHAAWIGFFFVTLIWSNVVFTLDAGFSGVSILYFNIIQFVLLILFLGWRFIIDRKAVRALLDSTVMEDIKPSGMTAFQSLYRDQFLKELEEKAQKINELSIQRQEESDDLLAWVHEMKAPLTAIKLMVEQVEEVKLRTKLEQEWLRIYLLLDQQLHQTRLLTIEQDNRLEQVGIRQIVYKEIRDFQSWCMEKGIGFEVDELDQTVKTDAKWLGFIVRQVLSNAIKYSPENEMIHITHHKDSDGHLVLQIRDVGTGIKAEDLPRVFKKSYTGTVGRESSAATGMGLYLAKSVAVKLGINLKIDSTVGKGTTVMIQFPKENAYDQSYGM</sequence>
<evidence type="ECO:0000256" key="1">
    <source>
        <dbReference type="ARBA" id="ARBA00000085"/>
    </source>
</evidence>
<comment type="catalytic activity">
    <reaction evidence="1">
        <text>ATP + protein L-histidine = ADP + protein N-phospho-L-histidine.</text>
        <dbReference type="EC" id="2.7.13.3"/>
    </reaction>
</comment>
<keyword evidence="8 16" id="KW-0418">Kinase</keyword>
<evidence type="ECO:0000256" key="8">
    <source>
        <dbReference type="ARBA" id="ARBA00022777"/>
    </source>
</evidence>
<name>A0A0A3JI88_9BACI</name>
<dbReference type="Gene3D" id="3.30.565.10">
    <property type="entry name" value="Histidine kinase-like ATPase, C-terminal domain"/>
    <property type="match status" value="1"/>
</dbReference>
<keyword evidence="6 14" id="KW-0812">Transmembrane</keyword>
<evidence type="ECO:0000256" key="6">
    <source>
        <dbReference type="ARBA" id="ARBA00022692"/>
    </source>
</evidence>
<dbReference type="PRINTS" id="PR00344">
    <property type="entry name" value="BCTRLSENSOR"/>
</dbReference>
<organism evidence="16 17">
    <name type="scientific">Lysinibacillus odysseyi 34hs-1 = NBRC 100172</name>
    <dbReference type="NCBI Taxonomy" id="1220589"/>
    <lineage>
        <taxon>Bacteria</taxon>
        <taxon>Bacillati</taxon>
        <taxon>Bacillota</taxon>
        <taxon>Bacilli</taxon>
        <taxon>Bacillales</taxon>
        <taxon>Bacillaceae</taxon>
        <taxon>Lysinibacillus</taxon>
    </lineage>
</organism>
<dbReference type="GO" id="GO:0016036">
    <property type="term" value="P:cellular response to phosphate starvation"/>
    <property type="evidence" value="ECO:0007669"/>
    <property type="project" value="TreeGrafter"/>
</dbReference>
<keyword evidence="4" id="KW-1003">Cell membrane</keyword>
<evidence type="ECO:0000256" key="14">
    <source>
        <dbReference type="SAM" id="Phobius"/>
    </source>
</evidence>
<dbReference type="SUPFAM" id="SSF55874">
    <property type="entry name" value="ATPase domain of HSP90 chaperone/DNA topoisomerase II/histidine kinase"/>
    <property type="match status" value="1"/>
</dbReference>
<dbReference type="GO" id="GO:0004721">
    <property type="term" value="F:phosphoprotein phosphatase activity"/>
    <property type="evidence" value="ECO:0007669"/>
    <property type="project" value="TreeGrafter"/>
</dbReference>
<protein>
    <recommendedName>
        <fullName evidence="3">histidine kinase</fullName>
        <ecNumber evidence="3">2.7.13.3</ecNumber>
    </recommendedName>
</protein>
<evidence type="ECO:0000256" key="9">
    <source>
        <dbReference type="ARBA" id="ARBA00022840"/>
    </source>
</evidence>
<feature type="transmembrane region" description="Helical" evidence="14">
    <location>
        <begin position="39"/>
        <end position="58"/>
    </location>
</feature>
<evidence type="ECO:0000313" key="17">
    <source>
        <dbReference type="Proteomes" id="UP000030437"/>
    </source>
</evidence>
<dbReference type="SMART" id="SM00387">
    <property type="entry name" value="HATPase_c"/>
    <property type="match status" value="1"/>
</dbReference>
<evidence type="ECO:0000256" key="2">
    <source>
        <dbReference type="ARBA" id="ARBA00004651"/>
    </source>
</evidence>
<accession>A0A0A3JI88</accession>
<dbReference type="PANTHER" id="PTHR45453">
    <property type="entry name" value="PHOSPHATE REGULON SENSOR PROTEIN PHOR"/>
    <property type="match status" value="1"/>
</dbReference>
<gene>
    <name evidence="16" type="ORF">CD32_05080</name>
</gene>
<dbReference type="InterPro" id="IPR005467">
    <property type="entry name" value="His_kinase_dom"/>
</dbReference>
<dbReference type="GO" id="GO:0000155">
    <property type="term" value="F:phosphorelay sensor kinase activity"/>
    <property type="evidence" value="ECO:0007669"/>
    <property type="project" value="TreeGrafter"/>
</dbReference>
<keyword evidence="5" id="KW-0808">Transferase</keyword>
<keyword evidence="13" id="KW-0175">Coiled coil</keyword>
<dbReference type="PANTHER" id="PTHR45453:SF2">
    <property type="entry name" value="HISTIDINE KINASE"/>
    <property type="match status" value="1"/>
</dbReference>
<dbReference type="GO" id="GO:0005886">
    <property type="term" value="C:plasma membrane"/>
    <property type="evidence" value="ECO:0007669"/>
    <property type="project" value="UniProtKB-SubCell"/>
</dbReference>
<keyword evidence="7" id="KW-0547">Nucleotide-binding</keyword>
<dbReference type="Proteomes" id="UP000030437">
    <property type="component" value="Unassembled WGS sequence"/>
</dbReference>
<keyword evidence="10 14" id="KW-1133">Transmembrane helix</keyword>
<feature type="domain" description="Histidine kinase" evidence="15">
    <location>
        <begin position="119"/>
        <end position="326"/>
    </location>
</feature>
<evidence type="ECO:0000256" key="10">
    <source>
        <dbReference type="ARBA" id="ARBA00022989"/>
    </source>
</evidence>
<dbReference type="PROSITE" id="PS50109">
    <property type="entry name" value="HIS_KIN"/>
    <property type="match status" value="1"/>
</dbReference>
<dbReference type="InterPro" id="IPR003594">
    <property type="entry name" value="HATPase_dom"/>
</dbReference>
<evidence type="ECO:0000256" key="5">
    <source>
        <dbReference type="ARBA" id="ARBA00022679"/>
    </source>
</evidence>
<dbReference type="EMBL" id="JPVP01000050">
    <property type="protein sequence ID" value="KGR86712.1"/>
    <property type="molecule type" value="Genomic_DNA"/>
</dbReference>
<evidence type="ECO:0000256" key="4">
    <source>
        <dbReference type="ARBA" id="ARBA00022475"/>
    </source>
</evidence>
<feature type="coiled-coil region" evidence="13">
    <location>
        <begin position="89"/>
        <end position="116"/>
    </location>
</feature>
<keyword evidence="12 14" id="KW-0472">Membrane</keyword>
<comment type="caution">
    <text evidence="16">The sequence shown here is derived from an EMBL/GenBank/DDBJ whole genome shotgun (WGS) entry which is preliminary data.</text>
</comment>
<evidence type="ECO:0000256" key="13">
    <source>
        <dbReference type="SAM" id="Coils"/>
    </source>
</evidence>
<dbReference type="OrthoDB" id="9780487at2"/>
<dbReference type="InterPro" id="IPR036890">
    <property type="entry name" value="HATPase_C_sf"/>
</dbReference>
<evidence type="ECO:0000256" key="3">
    <source>
        <dbReference type="ARBA" id="ARBA00012438"/>
    </source>
</evidence>
<feature type="transmembrane region" description="Helical" evidence="14">
    <location>
        <begin position="12"/>
        <end position="33"/>
    </location>
</feature>
<evidence type="ECO:0000313" key="16">
    <source>
        <dbReference type="EMBL" id="KGR86712.1"/>
    </source>
</evidence>
<keyword evidence="17" id="KW-1185">Reference proteome</keyword>
<dbReference type="GO" id="GO:0005524">
    <property type="term" value="F:ATP binding"/>
    <property type="evidence" value="ECO:0007669"/>
    <property type="project" value="UniProtKB-KW"/>
</dbReference>
<reference evidence="16 17" key="1">
    <citation type="submission" date="2014-02" db="EMBL/GenBank/DDBJ databases">
        <title>Draft genome sequence of Lysinibacillus odysseyi NBRC 100172.</title>
        <authorList>
            <person name="Zhang F."/>
            <person name="Wang G."/>
            <person name="Zhang L."/>
        </authorList>
    </citation>
    <scope>NUCLEOTIDE SEQUENCE [LARGE SCALE GENOMIC DNA]</scope>
    <source>
        <strain evidence="16 17">NBRC 100172</strain>
    </source>
</reference>
<evidence type="ECO:0000256" key="12">
    <source>
        <dbReference type="ARBA" id="ARBA00023136"/>
    </source>
</evidence>
<dbReference type="Pfam" id="PF02518">
    <property type="entry name" value="HATPase_c"/>
    <property type="match status" value="1"/>
</dbReference>
<dbReference type="eggNOG" id="COG2205">
    <property type="taxonomic scope" value="Bacteria"/>
</dbReference>
<dbReference type="InterPro" id="IPR050351">
    <property type="entry name" value="BphY/WalK/GraS-like"/>
</dbReference>
<dbReference type="InterPro" id="IPR004358">
    <property type="entry name" value="Sig_transdc_His_kin-like_C"/>
</dbReference>
<keyword evidence="11" id="KW-0902">Two-component regulatory system</keyword>
<evidence type="ECO:0000259" key="15">
    <source>
        <dbReference type="PROSITE" id="PS50109"/>
    </source>
</evidence>
<keyword evidence="9" id="KW-0067">ATP-binding</keyword>
<comment type="subcellular location">
    <subcellularLocation>
        <location evidence="2">Cell membrane</location>
        <topology evidence="2">Multi-pass membrane protein</topology>
    </subcellularLocation>
</comment>
<dbReference type="EC" id="2.7.13.3" evidence="3"/>
<proteinExistence type="predicted"/>
<dbReference type="STRING" id="1220589.CD32_05080"/>
<evidence type="ECO:0000256" key="7">
    <source>
        <dbReference type="ARBA" id="ARBA00022741"/>
    </source>
</evidence>